<proteinExistence type="predicted"/>
<evidence type="ECO:0000313" key="2">
    <source>
        <dbReference type="Proteomes" id="UP001056120"/>
    </source>
</evidence>
<evidence type="ECO:0000313" key="1">
    <source>
        <dbReference type="EMBL" id="KAI3827650.1"/>
    </source>
</evidence>
<organism evidence="1 2">
    <name type="scientific">Smallanthus sonchifolius</name>
    <dbReference type="NCBI Taxonomy" id="185202"/>
    <lineage>
        <taxon>Eukaryota</taxon>
        <taxon>Viridiplantae</taxon>
        <taxon>Streptophyta</taxon>
        <taxon>Embryophyta</taxon>
        <taxon>Tracheophyta</taxon>
        <taxon>Spermatophyta</taxon>
        <taxon>Magnoliopsida</taxon>
        <taxon>eudicotyledons</taxon>
        <taxon>Gunneridae</taxon>
        <taxon>Pentapetalae</taxon>
        <taxon>asterids</taxon>
        <taxon>campanulids</taxon>
        <taxon>Asterales</taxon>
        <taxon>Asteraceae</taxon>
        <taxon>Asteroideae</taxon>
        <taxon>Heliantheae alliance</taxon>
        <taxon>Millerieae</taxon>
        <taxon>Smallanthus</taxon>
    </lineage>
</organism>
<accession>A0ACB9K623</accession>
<dbReference type="EMBL" id="CM042018">
    <property type="protein sequence ID" value="KAI3827650.1"/>
    <property type="molecule type" value="Genomic_DNA"/>
</dbReference>
<keyword evidence="2" id="KW-1185">Reference proteome</keyword>
<reference evidence="1 2" key="2">
    <citation type="journal article" date="2022" name="Mol. Ecol. Resour.">
        <title>The genomes of chicory, endive, great burdock and yacon provide insights into Asteraceae paleo-polyploidization history and plant inulin production.</title>
        <authorList>
            <person name="Fan W."/>
            <person name="Wang S."/>
            <person name="Wang H."/>
            <person name="Wang A."/>
            <person name="Jiang F."/>
            <person name="Liu H."/>
            <person name="Zhao H."/>
            <person name="Xu D."/>
            <person name="Zhang Y."/>
        </authorList>
    </citation>
    <scope>NUCLEOTIDE SEQUENCE [LARGE SCALE GENOMIC DNA]</scope>
    <source>
        <strain evidence="2">cv. Yunnan</strain>
        <tissue evidence="1">Leaves</tissue>
    </source>
</reference>
<protein>
    <submittedName>
        <fullName evidence="1">Uncharacterized protein</fullName>
    </submittedName>
</protein>
<dbReference type="Proteomes" id="UP001056120">
    <property type="component" value="Linkage Group LG01"/>
</dbReference>
<name>A0ACB9K623_9ASTR</name>
<reference evidence="2" key="1">
    <citation type="journal article" date="2022" name="Mol. Ecol. Resour.">
        <title>The genomes of chicory, endive, great burdock and yacon provide insights into Asteraceae palaeo-polyploidization history and plant inulin production.</title>
        <authorList>
            <person name="Fan W."/>
            <person name="Wang S."/>
            <person name="Wang H."/>
            <person name="Wang A."/>
            <person name="Jiang F."/>
            <person name="Liu H."/>
            <person name="Zhao H."/>
            <person name="Xu D."/>
            <person name="Zhang Y."/>
        </authorList>
    </citation>
    <scope>NUCLEOTIDE SEQUENCE [LARGE SCALE GENOMIC DNA]</scope>
    <source>
        <strain evidence="2">cv. Yunnan</strain>
    </source>
</reference>
<sequence>MAPLSGNRGYWAQDCPRNNQYGGGPEYQSNQENYNQDYHPNGPPEQDNYQSELDAIRSDVKELSKVVHEVVKQQESLAKHHQTLLDQVVHLAEIVATLVKESGILAVQINPKVPKPPTVHTLMLALLDLGAYVSIIPGSLYDQHDFGPLQRVQTTVVLADQTPTHPRGIVKDMIVKVGEFYYPMDFFMLDCVTNTQPTIILCRPFLATAQTNINCAAGTVRMRFRAQKLSLKIFSNLPTPKANKCGSSEKVNHTVENDCFVSDRLTELKHGKTQDKGKKRVRKRKPKGKKPQVPDAERELFALFVKAWRTYDD</sequence>
<gene>
    <name evidence="1" type="ORF">L1987_01730</name>
</gene>
<comment type="caution">
    <text evidence="1">The sequence shown here is derived from an EMBL/GenBank/DDBJ whole genome shotgun (WGS) entry which is preliminary data.</text>
</comment>